<dbReference type="GeneID" id="55613475"/>
<dbReference type="KEGG" id="vg:55613475"/>
<keyword evidence="3" id="KW-1185">Reference proteome</keyword>
<dbReference type="RefSeq" id="YP_009843209.1">
    <property type="nucleotide sequence ID" value="NC_048747.1"/>
</dbReference>
<dbReference type="Proteomes" id="UP000320660">
    <property type="component" value="Segment"/>
</dbReference>
<evidence type="ECO:0000313" key="2">
    <source>
        <dbReference type="EMBL" id="QAU04262.1"/>
    </source>
</evidence>
<reference evidence="2 3" key="1">
    <citation type="submission" date="2019-01" db="EMBL/GenBank/DDBJ databases">
        <authorList>
            <person name="Le T.S."/>
            <person name="Kurtboke I."/>
        </authorList>
    </citation>
    <scope>NUCLEOTIDE SEQUENCE [LARGE SCALE GENOMIC DNA]</scope>
</reference>
<name>A0A513PWC8_9CAUD</name>
<protein>
    <submittedName>
        <fullName evidence="2">Uncharacterized protein</fullName>
    </submittedName>
</protein>
<evidence type="ECO:0000256" key="1">
    <source>
        <dbReference type="SAM" id="Phobius"/>
    </source>
</evidence>
<keyword evidence="1" id="KW-0472">Membrane</keyword>
<dbReference type="EMBL" id="MK368614">
    <property type="protein sequence ID" value="QAU04262.1"/>
    <property type="molecule type" value="Genomic_DNA"/>
</dbReference>
<proteinExistence type="predicted"/>
<keyword evidence="1" id="KW-1133">Transmembrane helix</keyword>
<keyword evidence="1" id="KW-0812">Transmembrane</keyword>
<sequence length="100" mass="11181">MINMEMVFNRLGLKGAYDVLNNDRDLFRIVIIITVGNVFHVCGLPSVKGGLAIGILYGLAVASFVTRPYEPDSNWFTMGRIIGSFIAGLGIWHFLDWVLY</sequence>
<organism evidence="2 3">
    <name type="scientific">Vibrio phage 2 TSL-2019</name>
    <dbReference type="NCBI Taxonomy" id="2508172"/>
    <lineage>
        <taxon>Viruses</taxon>
        <taxon>Duplodnaviria</taxon>
        <taxon>Heunggongvirae</taxon>
        <taxon>Uroviricota</taxon>
        <taxon>Caudoviricetes</taxon>
        <taxon>Chimalliviridae</taxon>
        <taxon>Gorgonvirinae</taxon>
        <taxon>Aphroditevirus</taxon>
        <taxon>Aphroditevirus av2TSL2019</taxon>
    </lineage>
</organism>
<accession>A0A513PWC8</accession>
<feature type="transmembrane region" description="Helical" evidence="1">
    <location>
        <begin position="75"/>
        <end position="95"/>
    </location>
</feature>
<evidence type="ECO:0000313" key="3">
    <source>
        <dbReference type="Proteomes" id="UP000320660"/>
    </source>
</evidence>